<feature type="region of interest" description="Disordered" evidence="1">
    <location>
        <begin position="1"/>
        <end position="24"/>
    </location>
</feature>
<evidence type="ECO:0000313" key="3">
    <source>
        <dbReference type="Proteomes" id="UP000784294"/>
    </source>
</evidence>
<name>A0A3S4ZUL0_9PLAT</name>
<dbReference type="EMBL" id="CAAALY010002014">
    <property type="protein sequence ID" value="VEL07576.1"/>
    <property type="molecule type" value="Genomic_DNA"/>
</dbReference>
<keyword evidence="3" id="KW-1185">Reference proteome</keyword>
<protein>
    <submittedName>
        <fullName evidence="2">Uncharacterized protein</fullName>
    </submittedName>
</protein>
<evidence type="ECO:0000256" key="1">
    <source>
        <dbReference type="SAM" id="MobiDB-lite"/>
    </source>
</evidence>
<comment type="caution">
    <text evidence="2">The sequence shown here is derived from an EMBL/GenBank/DDBJ whole genome shotgun (WGS) entry which is preliminary data.</text>
</comment>
<organism evidence="2 3">
    <name type="scientific">Protopolystoma xenopodis</name>
    <dbReference type="NCBI Taxonomy" id="117903"/>
    <lineage>
        <taxon>Eukaryota</taxon>
        <taxon>Metazoa</taxon>
        <taxon>Spiralia</taxon>
        <taxon>Lophotrochozoa</taxon>
        <taxon>Platyhelminthes</taxon>
        <taxon>Monogenea</taxon>
        <taxon>Polyopisthocotylea</taxon>
        <taxon>Polystomatidea</taxon>
        <taxon>Polystomatidae</taxon>
        <taxon>Protopolystoma</taxon>
    </lineage>
</organism>
<gene>
    <name evidence="2" type="ORF">PXEA_LOCUS1016</name>
</gene>
<reference evidence="2" key="1">
    <citation type="submission" date="2018-11" db="EMBL/GenBank/DDBJ databases">
        <authorList>
            <consortium name="Pathogen Informatics"/>
        </authorList>
    </citation>
    <scope>NUCLEOTIDE SEQUENCE</scope>
</reference>
<dbReference type="Proteomes" id="UP000784294">
    <property type="component" value="Unassembled WGS sequence"/>
</dbReference>
<accession>A0A3S4ZUL0</accession>
<sequence length="140" mass="15540">MSRPLIQRDWLDSHTPSEENPPEIMPFRRASISSASAASARRLVPPPLFPHMLAPATVTSAAVAMASGVDNQRDIIQTDNQEAGSLSEVGFVSSATQRQVQNGFFLLSYLQDILSCRSLRHRFLRKTEPFHSLSPALVFY</sequence>
<proteinExistence type="predicted"/>
<evidence type="ECO:0000313" key="2">
    <source>
        <dbReference type="EMBL" id="VEL07576.1"/>
    </source>
</evidence>
<dbReference type="AlphaFoldDB" id="A0A3S4ZUL0"/>